<dbReference type="InterPro" id="IPR014027">
    <property type="entry name" value="UDP-Glc/GDP-Man_DH_C"/>
</dbReference>
<dbReference type="PIRSF" id="PIRSF000124">
    <property type="entry name" value="UDPglc_GDPman_dh"/>
    <property type="match status" value="1"/>
</dbReference>
<evidence type="ECO:0000256" key="4">
    <source>
        <dbReference type="ARBA" id="ARBA00015132"/>
    </source>
</evidence>
<evidence type="ECO:0000256" key="1">
    <source>
        <dbReference type="ARBA" id="ARBA00004701"/>
    </source>
</evidence>
<dbReference type="SMART" id="SM00984">
    <property type="entry name" value="UDPG_MGDP_dh_C"/>
    <property type="match status" value="1"/>
</dbReference>
<organism evidence="10 11">
    <name type="scientific">Aquincola tertiaricarbonis</name>
    <dbReference type="NCBI Taxonomy" id="391953"/>
    <lineage>
        <taxon>Bacteria</taxon>
        <taxon>Pseudomonadati</taxon>
        <taxon>Pseudomonadota</taxon>
        <taxon>Betaproteobacteria</taxon>
        <taxon>Burkholderiales</taxon>
        <taxon>Sphaerotilaceae</taxon>
        <taxon>Aquincola</taxon>
    </lineage>
</organism>
<dbReference type="EMBL" id="CP097636">
    <property type="protein sequence ID" value="URI10271.1"/>
    <property type="molecule type" value="Genomic_DNA"/>
</dbReference>
<dbReference type="Pfam" id="PF00984">
    <property type="entry name" value="UDPG_MGDP_dh"/>
    <property type="match status" value="1"/>
</dbReference>
<evidence type="ECO:0000313" key="10">
    <source>
        <dbReference type="EMBL" id="URI10271.1"/>
    </source>
</evidence>
<dbReference type="PANTHER" id="PTHR43750">
    <property type="entry name" value="UDP-GLUCOSE 6-DEHYDROGENASE TUAD"/>
    <property type="match status" value="1"/>
</dbReference>
<dbReference type="NCBIfam" id="TIGR03026">
    <property type="entry name" value="NDP-sugDHase"/>
    <property type="match status" value="1"/>
</dbReference>
<evidence type="ECO:0000313" key="11">
    <source>
        <dbReference type="Proteomes" id="UP001056201"/>
    </source>
</evidence>
<dbReference type="PIRSF" id="PIRSF500134">
    <property type="entry name" value="UDPglc_DH_bac"/>
    <property type="match status" value="1"/>
</dbReference>
<dbReference type="PROSITE" id="PS51257">
    <property type="entry name" value="PROKAR_LIPOPROTEIN"/>
    <property type="match status" value="1"/>
</dbReference>
<accession>A0ABY4SDQ8</accession>
<dbReference type="PANTHER" id="PTHR43750:SF3">
    <property type="entry name" value="UDP-GLUCOSE 6-DEHYDROGENASE TUAD"/>
    <property type="match status" value="1"/>
</dbReference>
<comment type="pathway">
    <text evidence="1">Nucleotide-sugar biosynthesis; UDP-alpha-D-glucuronate biosynthesis; UDP-alpha-D-glucuronate from UDP-alpha-D-glucose: step 1/1.</text>
</comment>
<keyword evidence="6 8" id="KW-0520">NAD</keyword>
<evidence type="ECO:0000256" key="7">
    <source>
        <dbReference type="ARBA" id="ARBA00047473"/>
    </source>
</evidence>
<sequence length="447" mass="48299">MKITVVGAGYVGLVTGACLAEMGNHVVCLDVDERKIAMLQRGEIPIHEPGLDAVVQRNAAAGRLQFTTDVASAVGHGTLQFIGVGTPPDEDGSADLQYVLAAARNIGRHMTDYKVIVDKSTVPVGTADKVRAAVREELAARGLSMDYAVVSNPEFLKEGAAVDDFMRPDRVVVGSDDERATLLMRAVYAPFMRNHDKLIVMDVRSAEFTKYAANAMLATRISFMNELALLAERVGADIELVRKGIGSDPRIGTHFLYAGAGYGGSCFPKDVKALIHIGADNGVPLQVLNAVEAANERQKHVLVERVVARFGEDLTGRTLAVWGLAFKPNTDDMREAPSRVVIAELVKRGAKIRAYDPVAMHEAQRVLEGVPGVTFVTGQQAALEGADALLIVTEWKEFRNPDFEFIKATLKQPVVFDGRNLYEPALMKAFGIEYLAIGRAAALPSDA</sequence>
<dbReference type="Proteomes" id="UP001056201">
    <property type="component" value="Chromosome 2"/>
</dbReference>
<dbReference type="InterPro" id="IPR036291">
    <property type="entry name" value="NAD(P)-bd_dom_sf"/>
</dbReference>
<protein>
    <recommendedName>
        <fullName evidence="4 8">UDP-glucose 6-dehydrogenase</fullName>
        <ecNumber evidence="3 8">1.1.1.22</ecNumber>
    </recommendedName>
</protein>
<keyword evidence="11" id="KW-1185">Reference proteome</keyword>
<comment type="similarity">
    <text evidence="2 8">Belongs to the UDP-glucose/GDP-mannose dehydrogenase family.</text>
</comment>
<gene>
    <name evidence="10" type="ORF">MW290_14725</name>
</gene>
<dbReference type="InterPro" id="IPR017476">
    <property type="entry name" value="UDP-Glc/GDP-Man"/>
</dbReference>
<dbReference type="Pfam" id="PF03721">
    <property type="entry name" value="UDPG_MGDP_dh_N"/>
    <property type="match status" value="1"/>
</dbReference>
<dbReference type="InterPro" id="IPR028357">
    <property type="entry name" value="UDPglc_DH_bac"/>
</dbReference>
<evidence type="ECO:0000256" key="3">
    <source>
        <dbReference type="ARBA" id="ARBA00012954"/>
    </source>
</evidence>
<dbReference type="SUPFAM" id="SSF52413">
    <property type="entry name" value="UDP-glucose/GDP-mannose dehydrogenase C-terminal domain"/>
    <property type="match status" value="1"/>
</dbReference>
<dbReference type="EC" id="1.1.1.22" evidence="3 8"/>
<evidence type="ECO:0000256" key="2">
    <source>
        <dbReference type="ARBA" id="ARBA00006601"/>
    </source>
</evidence>
<dbReference type="InterPro" id="IPR036220">
    <property type="entry name" value="UDP-Glc/GDP-Man_DH_C_sf"/>
</dbReference>
<dbReference type="SUPFAM" id="SSF48179">
    <property type="entry name" value="6-phosphogluconate dehydrogenase C-terminal domain-like"/>
    <property type="match status" value="1"/>
</dbReference>
<evidence type="ECO:0000256" key="8">
    <source>
        <dbReference type="PIRNR" id="PIRNR000124"/>
    </source>
</evidence>
<evidence type="ECO:0000256" key="5">
    <source>
        <dbReference type="ARBA" id="ARBA00023002"/>
    </source>
</evidence>
<name>A0ABY4SDQ8_AQUTE</name>
<feature type="domain" description="UDP-glucose/GDP-mannose dehydrogenase C-terminal" evidence="9">
    <location>
        <begin position="320"/>
        <end position="424"/>
    </location>
</feature>
<dbReference type="InterPro" id="IPR014026">
    <property type="entry name" value="UDP-Glc/GDP-Man_DH_dimer"/>
</dbReference>
<dbReference type="InterPro" id="IPR001732">
    <property type="entry name" value="UDP-Glc/GDP-Man_DH_N"/>
</dbReference>
<keyword evidence="5 8" id="KW-0560">Oxidoreductase</keyword>
<evidence type="ECO:0000256" key="6">
    <source>
        <dbReference type="ARBA" id="ARBA00023027"/>
    </source>
</evidence>
<reference evidence="10" key="1">
    <citation type="submission" date="2022-05" db="EMBL/GenBank/DDBJ databases">
        <title>An RpoN-dependent PEP-CTERM gene is involved in floc formation of an Aquincola tertiaricarbonis strain.</title>
        <authorList>
            <person name="Qiu D."/>
            <person name="Xia M."/>
        </authorList>
    </citation>
    <scope>NUCLEOTIDE SEQUENCE</scope>
    <source>
        <strain evidence="10">RN12</strain>
    </source>
</reference>
<dbReference type="InterPro" id="IPR008927">
    <property type="entry name" value="6-PGluconate_DH-like_C_sf"/>
</dbReference>
<evidence type="ECO:0000259" key="9">
    <source>
        <dbReference type="SMART" id="SM00984"/>
    </source>
</evidence>
<dbReference type="Pfam" id="PF03720">
    <property type="entry name" value="UDPG_MGDP_dh_C"/>
    <property type="match status" value="1"/>
</dbReference>
<proteinExistence type="inferred from homology"/>
<dbReference type="Gene3D" id="3.40.50.720">
    <property type="entry name" value="NAD(P)-binding Rossmann-like Domain"/>
    <property type="match status" value="2"/>
</dbReference>
<dbReference type="Gene3D" id="1.20.5.100">
    <property type="entry name" value="Cytochrome c1, transmembrane anchor, C-terminal"/>
    <property type="match status" value="1"/>
</dbReference>
<dbReference type="SUPFAM" id="SSF51735">
    <property type="entry name" value="NAD(P)-binding Rossmann-fold domains"/>
    <property type="match status" value="1"/>
</dbReference>
<comment type="catalytic activity">
    <reaction evidence="7 8">
        <text>UDP-alpha-D-glucose + 2 NAD(+) + H2O = UDP-alpha-D-glucuronate + 2 NADH + 3 H(+)</text>
        <dbReference type="Rhea" id="RHEA:23596"/>
        <dbReference type="ChEBI" id="CHEBI:15377"/>
        <dbReference type="ChEBI" id="CHEBI:15378"/>
        <dbReference type="ChEBI" id="CHEBI:57540"/>
        <dbReference type="ChEBI" id="CHEBI:57945"/>
        <dbReference type="ChEBI" id="CHEBI:58052"/>
        <dbReference type="ChEBI" id="CHEBI:58885"/>
        <dbReference type="EC" id="1.1.1.22"/>
    </reaction>
</comment>
<dbReference type="RefSeq" id="WP_250198475.1">
    <property type="nucleotide sequence ID" value="NZ_CP097636.1"/>
</dbReference>